<dbReference type="InterPro" id="IPR042095">
    <property type="entry name" value="SUMF_sf"/>
</dbReference>
<dbReference type="Pfam" id="PF03781">
    <property type="entry name" value="FGE-sulfatase"/>
    <property type="match status" value="1"/>
</dbReference>
<sequence>MNEQKALELLDLEPSASSSEIRRAYQEIYNELQIRLTNAPTEHQKELYRKRLAAVEEAYLFLGGEREEDLSELPSMGPVENTSEEKVQATKPQPITEAAALELLGLSKPFYRGRLVDAYKGKKEDFEKGLKSAPNELVKQGFIHSLKELEEAFLLLEPIAESPAPVPPKTETPKPQPEKKKTSSLLWAIPVILLLAAGIWFFLPKGEKQDEISQELKVEFIRIKGQADLLAEQQDWYQALEKYQEVYALIPDKEVNDSIKSMEQRLAALAKDTQDKEQAEAEAKDWAAAQRSNSAAGYLDFIKKYPSGTYKAQAEQKIRDLEKLDSQQKQKNEKVIQDLVKNMVFVEGGTFIMGCTPEQGDDCYDFEFPSHSITLSNYYIGKYEITHEQWYAIMGYYSDYYKNWKCDKCPVDGVSWPEIPEFIKRLNQLTGKRFRLPTEAEWEFAARGGNKSKGYKYSGSNDINLVAWYEGNSNYKPHPVGLKQANELGIHDMTGNMCEWCNDTYEKYTEQSKTNPQAIGTSEWRINRGGRYPDTPKNSRNSYRDSLDPKNRNYYLCGFRLVLPV</sequence>
<keyword evidence="6" id="KW-1185">Reference proteome</keyword>
<proteinExistence type="predicted"/>
<dbReference type="Gene3D" id="3.90.1580.10">
    <property type="entry name" value="paralog of FGE (formylglycine-generating enzyme)"/>
    <property type="match status" value="1"/>
</dbReference>
<dbReference type="RefSeq" id="WP_380802410.1">
    <property type="nucleotide sequence ID" value="NZ_JBHUIV010000016.1"/>
</dbReference>
<reference evidence="6" key="1">
    <citation type="journal article" date="2019" name="Int. J. Syst. Evol. Microbiol.">
        <title>The Global Catalogue of Microorganisms (GCM) 10K type strain sequencing project: providing services to taxonomists for standard genome sequencing and annotation.</title>
        <authorList>
            <consortium name="The Broad Institute Genomics Platform"/>
            <consortium name="The Broad Institute Genome Sequencing Center for Infectious Disease"/>
            <person name="Wu L."/>
            <person name="Ma J."/>
        </authorList>
    </citation>
    <scope>NUCLEOTIDE SEQUENCE [LARGE SCALE GENOMIC DNA]</scope>
    <source>
        <strain evidence="6">KCTC 19812</strain>
    </source>
</reference>
<dbReference type="EMBL" id="JBHUIV010000016">
    <property type="protein sequence ID" value="MFD2202051.1"/>
    <property type="molecule type" value="Genomic_DNA"/>
</dbReference>
<accession>A0ABW5BBG5</accession>
<organism evidence="5 6">
    <name type="scientific">Shivajiella indica</name>
    <dbReference type="NCBI Taxonomy" id="872115"/>
    <lineage>
        <taxon>Bacteria</taxon>
        <taxon>Pseudomonadati</taxon>
        <taxon>Bacteroidota</taxon>
        <taxon>Cytophagia</taxon>
        <taxon>Cytophagales</taxon>
        <taxon>Cyclobacteriaceae</taxon>
        <taxon>Shivajiella</taxon>
    </lineage>
</organism>
<dbReference type="PANTHER" id="PTHR23150:SF19">
    <property type="entry name" value="FORMYLGLYCINE-GENERATING ENZYME"/>
    <property type="match status" value="1"/>
</dbReference>
<gene>
    <name evidence="5" type="ORF">ACFSKV_10760</name>
</gene>
<feature type="region of interest" description="Disordered" evidence="2">
    <location>
        <begin position="512"/>
        <end position="546"/>
    </location>
</feature>
<comment type="caution">
    <text evidence="5">The sequence shown here is derived from an EMBL/GenBank/DDBJ whole genome shotgun (WGS) entry which is preliminary data.</text>
</comment>
<keyword evidence="3" id="KW-1133">Transmembrane helix</keyword>
<feature type="region of interest" description="Disordered" evidence="2">
    <location>
        <begin position="70"/>
        <end position="90"/>
    </location>
</feature>
<keyword evidence="3" id="KW-0472">Membrane</keyword>
<name>A0ABW5BBG5_9BACT</name>
<dbReference type="InterPro" id="IPR005532">
    <property type="entry name" value="SUMF_dom"/>
</dbReference>
<evidence type="ECO:0000313" key="6">
    <source>
        <dbReference type="Proteomes" id="UP001597414"/>
    </source>
</evidence>
<keyword evidence="1" id="KW-0175">Coiled coil</keyword>
<evidence type="ECO:0000259" key="4">
    <source>
        <dbReference type="Pfam" id="PF03781"/>
    </source>
</evidence>
<feature type="domain" description="Sulfatase-modifying factor enzyme-like" evidence="4">
    <location>
        <begin position="341"/>
        <end position="562"/>
    </location>
</feature>
<keyword evidence="3" id="KW-0812">Transmembrane</keyword>
<dbReference type="InterPro" id="IPR051043">
    <property type="entry name" value="Sulfatase_Mod_Factor_Kinase"/>
</dbReference>
<evidence type="ECO:0000256" key="1">
    <source>
        <dbReference type="SAM" id="Coils"/>
    </source>
</evidence>
<feature type="coiled-coil region" evidence="1">
    <location>
        <begin position="259"/>
        <end position="334"/>
    </location>
</feature>
<dbReference type="SUPFAM" id="SSF56436">
    <property type="entry name" value="C-type lectin-like"/>
    <property type="match status" value="1"/>
</dbReference>
<evidence type="ECO:0000256" key="3">
    <source>
        <dbReference type="SAM" id="Phobius"/>
    </source>
</evidence>
<evidence type="ECO:0000256" key="2">
    <source>
        <dbReference type="SAM" id="MobiDB-lite"/>
    </source>
</evidence>
<protein>
    <submittedName>
        <fullName evidence="5">SUMF1/EgtB/PvdO family nonheme iron enzyme</fullName>
    </submittedName>
</protein>
<evidence type="ECO:0000313" key="5">
    <source>
        <dbReference type="EMBL" id="MFD2202051.1"/>
    </source>
</evidence>
<dbReference type="PANTHER" id="PTHR23150">
    <property type="entry name" value="SULFATASE MODIFYING FACTOR 1, 2"/>
    <property type="match status" value="1"/>
</dbReference>
<dbReference type="Proteomes" id="UP001597414">
    <property type="component" value="Unassembled WGS sequence"/>
</dbReference>
<dbReference type="InterPro" id="IPR016187">
    <property type="entry name" value="CTDL_fold"/>
</dbReference>
<feature type="transmembrane region" description="Helical" evidence="3">
    <location>
        <begin position="184"/>
        <end position="203"/>
    </location>
</feature>